<protein>
    <submittedName>
        <fullName evidence="3">Glycosyltransferase 1 domain-containing protein 1-like</fullName>
    </submittedName>
</protein>
<reference evidence="3" key="1">
    <citation type="submission" date="2020-04" db="EMBL/GenBank/DDBJ databases">
        <authorList>
            <person name="Neveu A P."/>
        </authorList>
    </citation>
    <scope>NUCLEOTIDE SEQUENCE</scope>
    <source>
        <tissue evidence="3">Whole embryo</tissue>
    </source>
</reference>
<evidence type="ECO:0000313" key="3">
    <source>
        <dbReference type="EMBL" id="CAB3249567.1"/>
    </source>
</evidence>
<dbReference type="AlphaFoldDB" id="A0A6F9DEF9"/>
<dbReference type="InterPro" id="IPR001296">
    <property type="entry name" value="Glyco_trans_1"/>
</dbReference>
<evidence type="ECO:0000259" key="2">
    <source>
        <dbReference type="Pfam" id="PF00534"/>
    </source>
</evidence>
<dbReference type="Pfam" id="PF00534">
    <property type="entry name" value="Glycos_transf_1"/>
    <property type="match status" value="1"/>
</dbReference>
<dbReference type="PANTHER" id="PTHR46660">
    <property type="match status" value="1"/>
</dbReference>
<name>A0A6F9DEF9_9ASCI</name>
<dbReference type="PANTHER" id="PTHR46660:SF2">
    <property type="entry name" value="GLYCOSYLTRANSFERASE 1 DOMAIN-CONTAINING PROTEIN 1"/>
    <property type="match status" value="1"/>
</dbReference>
<sequence length="203" mass="22677">MDWASSIRHVQDVRLLILGSIMDKDFSSQFLMQLDKLQTTTSLATQWLQKKFRKRAVVSSIKGQPSSDYDVETWINDSNGNVVQHFPALTKEHFLGLLSDGVFYALINTSLSEGMSSAILEAMSIGVVVLARDIPSNKSIITDGYNGFLFRNGGGFVNQAKNLLNNDPLRQKIISNARTYARLHHSPCEEAKFYVSLAQSTFL</sequence>
<dbReference type="GO" id="GO:0016757">
    <property type="term" value="F:glycosyltransferase activity"/>
    <property type="evidence" value="ECO:0007669"/>
    <property type="project" value="UniProtKB-KW"/>
</dbReference>
<dbReference type="InterPro" id="IPR052622">
    <property type="entry name" value="Glycosyltransferase_G1"/>
</dbReference>
<accession>A0A6F9DEF9</accession>
<keyword evidence="3" id="KW-0808">Transferase</keyword>
<dbReference type="SUPFAM" id="SSF53756">
    <property type="entry name" value="UDP-Glycosyltransferase/glycogen phosphorylase"/>
    <property type="match status" value="1"/>
</dbReference>
<proteinExistence type="evidence at transcript level"/>
<dbReference type="Gene3D" id="3.40.50.2000">
    <property type="entry name" value="Glycogen Phosphorylase B"/>
    <property type="match status" value="1"/>
</dbReference>
<keyword evidence="1" id="KW-0328">Glycosyltransferase</keyword>
<organism evidence="3">
    <name type="scientific">Phallusia mammillata</name>
    <dbReference type="NCBI Taxonomy" id="59560"/>
    <lineage>
        <taxon>Eukaryota</taxon>
        <taxon>Metazoa</taxon>
        <taxon>Chordata</taxon>
        <taxon>Tunicata</taxon>
        <taxon>Ascidiacea</taxon>
        <taxon>Phlebobranchia</taxon>
        <taxon>Ascidiidae</taxon>
        <taxon>Phallusia</taxon>
    </lineage>
</organism>
<dbReference type="EMBL" id="LR785471">
    <property type="protein sequence ID" value="CAB3249567.1"/>
    <property type="molecule type" value="mRNA"/>
</dbReference>
<evidence type="ECO:0000256" key="1">
    <source>
        <dbReference type="ARBA" id="ARBA00022676"/>
    </source>
</evidence>
<gene>
    <name evidence="3" type="primary">Glt1d1</name>
</gene>
<feature type="domain" description="Glycosyl transferase family 1" evidence="2">
    <location>
        <begin position="105"/>
        <end position="179"/>
    </location>
</feature>